<evidence type="ECO:0000313" key="2">
    <source>
        <dbReference type="EMBL" id="PIR41805.1"/>
    </source>
</evidence>
<dbReference type="Proteomes" id="UP000230208">
    <property type="component" value="Unassembled WGS sequence"/>
</dbReference>
<feature type="domain" description="Capsular polysaccharide assembling protein CapF C-terminal" evidence="1">
    <location>
        <begin position="11"/>
        <end position="121"/>
    </location>
</feature>
<dbReference type="Pfam" id="PF14667">
    <property type="entry name" value="Polysacc_synt_C"/>
    <property type="match status" value="1"/>
</dbReference>
<dbReference type="SUPFAM" id="SSF51182">
    <property type="entry name" value="RmlC-like cupins"/>
    <property type="match status" value="1"/>
</dbReference>
<name>A0A2H0R7L0_9BACT</name>
<accession>A0A2H0R7L0</accession>
<dbReference type="AlphaFoldDB" id="A0A2H0R7L0"/>
<evidence type="ECO:0000259" key="1">
    <source>
        <dbReference type="Pfam" id="PF14667"/>
    </source>
</evidence>
<reference evidence="2 3" key="1">
    <citation type="submission" date="2017-09" db="EMBL/GenBank/DDBJ databases">
        <title>Depth-based differentiation of microbial function through sediment-hosted aquifers and enrichment of novel symbionts in the deep terrestrial subsurface.</title>
        <authorList>
            <person name="Probst A.J."/>
            <person name="Ladd B."/>
            <person name="Jarett J.K."/>
            <person name="Geller-Mcgrath D.E."/>
            <person name="Sieber C.M."/>
            <person name="Emerson J.B."/>
            <person name="Anantharaman K."/>
            <person name="Thomas B.C."/>
            <person name="Malmstrom R."/>
            <person name="Stieglmeier M."/>
            <person name="Klingl A."/>
            <person name="Woyke T."/>
            <person name="Ryan C.M."/>
            <person name="Banfield J.F."/>
        </authorList>
    </citation>
    <scope>NUCLEOTIDE SEQUENCE [LARGE SCALE GENOMIC DNA]</scope>
    <source>
        <strain evidence="2">CG10_big_fil_rev_8_21_14_0_10_37_15</strain>
    </source>
</reference>
<dbReference type="EMBL" id="PCXP01000019">
    <property type="protein sequence ID" value="PIR41805.1"/>
    <property type="molecule type" value="Genomic_DNA"/>
</dbReference>
<organism evidence="2 3">
    <name type="scientific">Candidatus Yanofskybacteria bacterium CG10_big_fil_rev_8_21_14_0_10_37_15</name>
    <dbReference type="NCBI Taxonomy" id="1975097"/>
    <lineage>
        <taxon>Bacteria</taxon>
        <taxon>Candidatus Yanofskyibacteriota</taxon>
    </lineage>
</organism>
<protein>
    <recommendedName>
        <fullName evidence="1">Capsular polysaccharide assembling protein CapF C-terminal domain-containing protein</fullName>
    </recommendedName>
</protein>
<proteinExistence type="predicted"/>
<evidence type="ECO:0000313" key="3">
    <source>
        <dbReference type="Proteomes" id="UP000230208"/>
    </source>
</evidence>
<dbReference type="InterPro" id="IPR014710">
    <property type="entry name" value="RmlC-like_jellyroll"/>
</dbReference>
<dbReference type="Gene3D" id="2.60.120.10">
    <property type="entry name" value="Jelly Rolls"/>
    <property type="match status" value="1"/>
</dbReference>
<dbReference type="InterPro" id="IPR029303">
    <property type="entry name" value="CapF_C"/>
</dbReference>
<dbReference type="InterPro" id="IPR011051">
    <property type="entry name" value="RmlC_Cupin_sf"/>
</dbReference>
<sequence>MVQTEGKLKIHKDERGQLIEIFKIPNIGQVFYSTSKPGVVRGNHYHTRKIEYFCVIEGDAKISLRNRRTNELEEHVVSGKEPSIVKMKINWTHNIQNTGKTEMKLLVWTNEVFDPEDPDTFSEEV</sequence>
<comment type="caution">
    <text evidence="2">The sequence shown here is derived from an EMBL/GenBank/DDBJ whole genome shotgun (WGS) entry which is preliminary data.</text>
</comment>
<gene>
    <name evidence="2" type="ORF">COV30_01260</name>
</gene>